<organism evidence="1 2">
    <name type="scientific">Blastococcus brunescens</name>
    <dbReference type="NCBI Taxonomy" id="1564165"/>
    <lineage>
        <taxon>Bacteria</taxon>
        <taxon>Bacillati</taxon>
        <taxon>Actinomycetota</taxon>
        <taxon>Actinomycetes</taxon>
        <taxon>Geodermatophilales</taxon>
        <taxon>Geodermatophilaceae</taxon>
        <taxon>Blastococcus</taxon>
    </lineage>
</organism>
<dbReference type="Proteomes" id="UP001324287">
    <property type="component" value="Chromosome"/>
</dbReference>
<gene>
    <name evidence="1" type="ORF">U6N30_06480</name>
</gene>
<name>A0ABZ1B6G5_9ACTN</name>
<keyword evidence="2" id="KW-1185">Reference proteome</keyword>
<dbReference type="EMBL" id="CP141261">
    <property type="protein sequence ID" value="WRL65296.1"/>
    <property type="molecule type" value="Genomic_DNA"/>
</dbReference>
<accession>A0ABZ1B6G5</accession>
<proteinExistence type="predicted"/>
<dbReference type="RefSeq" id="WP_324276620.1">
    <property type="nucleotide sequence ID" value="NZ_CP141261.1"/>
</dbReference>
<sequence>MTERSFPLPSQIDAVPGAEGWEAMYPYFSRFQPEDDGRFWFYNSMHFPEVVPAFDGITSEIPYTAIGANTARLFSFPTTMGIEYRIIHGRVYITANPVLDEAEQGKRFAAFQERAGHYYGNWDRIYGEWQQRIEALIADIEAVEVPELGDLDPSRWSPAVAGSPPTTTCASGSTAASTCTRRCGTTTPSC</sequence>
<evidence type="ECO:0000313" key="1">
    <source>
        <dbReference type="EMBL" id="WRL65296.1"/>
    </source>
</evidence>
<protein>
    <submittedName>
        <fullName evidence="1">Uncharacterized protein</fullName>
    </submittedName>
</protein>
<evidence type="ECO:0000313" key="2">
    <source>
        <dbReference type="Proteomes" id="UP001324287"/>
    </source>
</evidence>
<reference evidence="1 2" key="1">
    <citation type="submission" date="2023-12" db="EMBL/GenBank/DDBJ databases">
        <title>Blastococcus brunescens sp. nov., an actonobacterium isolated from sandstone collected in sahara desert.</title>
        <authorList>
            <person name="Gtari M."/>
            <person name="Ghodhbane F."/>
        </authorList>
    </citation>
    <scope>NUCLEOTIDE SEQUENCE [LARGE SCALE GENOMIC DNA]</scope>
    <source>
        <strain evidence="1 2">BMG 8361</strain>
    </source>
</reference>